<gene>
    <name evidence="4" type="ORF">CHIRRI_LOCUS3192</name>
</gene>
<dbReference type="Proteomes" id="UP001153620">
    <property type="component" value="Chromosome 1"/>
</dbReference>
<organism evidence="4 5">
    <name type="scientific">Chironomus riparius</name>
    <dbReference type="NCBI Taxonomy" id="315576"/>
    <lineage>
        <taxon>Eukaryota</taxon>
        <taxon>Metazoa</taxon>
        <taxon>Ecdysozoa</taxon>
        <taxon>Arthropoda</taxon>
        <taxon>Hexapoda</taxon>
        <taxon>Insecta</taxon>
        <taxon>Pterygota</taxon>
        <taxon>Neoptera</taxon>
        <taxon>Endopterygota</taxon>
        <taxon>Diptera</taxon>
        <taxon>Nematocera</taxon>
        <taxon>Chironomoidea</taxon>
        <taxon>Chironomidae</taxon>
        <taxon>Chironominae</taxon>
        <taxon>Chironomus</taxon>
    </lineage>
</organism>
<keyword evidence="5" id="KW-1185">Reference proteome</keyword>
<keyword evidence="3" id="KW-0732">Signal</keyword>
<evidence type="ECO:0000256" key="1">
    <source>
        <dbReference type="SAM" id="Coils"/>
    </source>
</evidence>
<keyword evidence="1" id="KW-0175">Coiled coil</keyword>
<keyword evidence="2" id="KW-0472">Membrane</keyword>
<evidence type="ECO:0000313" key="5">
    <source>
        <dbReference type="Proteomes" id="UP001153620"/>
    </source>
</evidence>
<feature type="chain" id="PRO_5040266326" evidence="3">
    <location>
        <begin position="20"/>
        <end position="265"/>
    </location>
</feature>
<dbReference type="AlphaFoldDB" id="A0A9N9WLI6"/>
<evidence type="ECO:0000256" key="2">
    <source>
        <dbReference type="SAM" id="Phobius"/>
    </source>
</evidence>
<accession>A0A9N9WLI6</accession>
<dbReference type="EMBL" id="OU895877">
    <property type="protein sequence ID" value="CAG9800242.1"/>
    <property type="molecule type" value="Genomic_DNA"/>
</dbReference>
<proteinExistence type="predicted"/>
<keyword evidence="2" id="KW-0812">Transmembrane</keyword>
<reference evidence="4" key="1">
    <citation type="submission" date="2022-01" db="EMBL/GenBank/DDBJ databases">
        <authorList>
            <person name="King R."/>
        </authorList>
    </citation>
    <scope>NUCLEOTIDE SEQUENCE</scope>
</reference>
<feature type="transmembrane region" description="Helical" evidence="2">
    <location>
        <begin position="247"/>
        <end position="264"/>
    </location>
</feature>
<keyword evidence="2" id="KW-1133">Transmembrane helix</keyword>
<sequence>MKTIIAITVIIILISAINCDEVKQENLRKFKIDLEFSEKIYKVAKEVEQSAKELFDKVQYEFEEFVVGINNLKTHLDSLLAELIKIDEAFSAAFQYKAKVNKTAALADEKFKEAKKNLDAVKTSEDREKIDIATKEYAAYSREKLLSEQALKKAEEALIKFGAELDDIKTAVKISQEAYDEALIQKQQKQSKLIKLKENFEAKINERIQAEKAYNKAKAAIELNPDLDASGLYDKRNGAASFGIKQIVGFFCSLLTGAVAAGLIM</sequence>
<name>A0A9N9WLI6_9DIPT</name>
<feature type="signal peptide" evidence="3">
    <location>
        <begin position="1"/>
        <end position="19"/>
    </location>
</feature>
<evidence type="ECO:0000256" key="3">
    <source>
        <dbReference type="SAM" id="SignalP"/>
    </source>
</evidence>
<feature type="coiled-coil region" evidence="1">
    <location>
        <begin position="179"/>
        <end position="206"/>
    </location>
</feature>
<reference evidence="4" key="2">
    <citation type="submission" date="2022-10" db="EMBL/GenBank/DDBJ databases">
        <authorList>
            <consortium name="ENA_rothamsted_submissions"/>
            <consortium name="culmorum"/>
            <person name="King R."/>
        </authorList>
    </citation>
    <scope>NUCLEOTIDE SEQUENCE</scope>
</reference>
<evidence type="ECO:0000313" key="4">
    <source>
        <dbReference type="EMBL" id="CAG9800242.1"/>
    </source>
</evidence>
<protein>
    <submittedName>
        <fullName evidence="4">Uncharacterized protein</fullName>
    </submittedName>
</protein>